<comment type="pathway">
    <text evidence="7 8">Cell wall biogenesis; peptidoglycan biosynthesis.</text>
</comment>
<dbReference type="Pfam" id="PF02875">
    <property type="entry name" value="Mur_ligase_C"/>
    <property type="match status" value="1"/>
</dbReference>
<feature type="domain" description="Mur ligase C-terminal" evidence="10">
    <location>
        <begin position="334"/>
        <end position="461"/>
    </location>
</feature>
<dbReference type="InterPro" id="IPR036565">
    <property type="entry name" value="Mur-like_cat_sf"/>
</dbReference>
<proteinExistence type="inferred from homology"/>
<keyword evidence="7" id="KW-0963">Cytoplasm</keyword>
<comment type="caution">
    <text evidence="7">Lacks conserved residue(s) required for the propagation of feature annotation.</text>
</comment>
<feature type="binding site" evidence="7">
    <location>
        <position position="459"/>
    </location>
    <ligand>
        <name>meso-2,6-diaminopimelate</name>
        <dbReference type="ChEBI" id="CHEBI:57791"/>
    </ligand>
</feature>
<keyword evidence="4 7" id="KW-0573">Peptidoglycan synthesis</keyword>
<comment type="similarity">
    <text evidence="1 7">Belongs to the MurCDEF family. MurE subfamily.</text>
</comment>
<gene>
    <name evidence="7" type="primary">murE</name>
    <name evidence="12" type="ORF">AAD027_16455</name>
</gene>
<feature type="modified residue" description="N6-carboxylysine" evidence="7">
    <location>
        <position position="220"/>
    </location>
</feature>
<feature type="domain" description="Mur ligase N-terminal catalytic" evidence="9">
    <location>
        <begin position="22"/>
        <end position="97"/>
    </location>
</feature>
<evidence type="ECO:0000256" key="2">
    <source>
        <dbReference type="ARBA" id="ARBA00022618"/>
    </source>
</evidence>
<evidence type="ECO:0000256" key="4">
    <source>
        <dbReference type="ARBA" id="ARBA00022984"/>
    </source>
</evidence>
<dbReference type="SUPFAM" id="SSF53244">
    <property type="entry name" value="MurD-like peptide ligases, peptide-binding domain"/>
    <property type="match status" value="1"/>
</dbReference>
<dbReference type="InterPro" id="IPR036615">
    <property type="entry name" value="Mur_ligase_C_dom_sf"/>
</dbReference>
<evidence type="ECO:0000259" key="9">
    <source>
        <dbReference type="Pfam" id="PF01225"/>
    </source>
</evidence>
<organism evidence="12 13">
    <name type="scientific">Pseudoxanthomonas putridarboris</name>
    <dbReference type="NCBI Taxonomy" id="752605"/>
    <lineage>
        <taxon>Bacteria</taxon>
        <taxon>Pseudomonadati</taxon>
        <taxon>Pseudomonadota</taxon>
        <taxon>Gammaproteobacteria</taxon>
        <taxon>Lysobacterales</taxon>
        <taxon>Lysobacteraceae</taxon>
        <taxon>Pseudoxanthomonas</taxon>
    </lineage>
</organism>
<evidence type="ECO:0000256" key="5">
    <source>
        <dbReference type="ARBA" id="ARBA00023306"/>
    </source>
</evidence>
<dbReference type="GO" id="GO:0008765">
    <property type="term" value="F:UDP-N-acetylmuramoylalanyl-D-glutamate-2,6-diaminopimelate ligase activity"/>
    <property type="evidence" value="ECO:0007669"/>
    <property type="project" value="UniProtKB-EC"/>
</dbReference>
<evidence type="ECO:0000259" key="10">
    <source>
        <dbReference type="Pfam" id="PF02875"/>
    </source>
</evidence>
<evidence type="ECO:0000259" key="11">
    <source>
        <dbReference type="Pfam" id="PF08245"/>
    </source>
</evidence>
<feature type="binding site" evidence="7">
    <location>
        <position position="186"/>
    </location>
    <ligand>
        <name>UDP-N-acetyl-alpha-D-muramoyl-L-alanyl-D-glutamate</name>
        <dbReference type="ChEBI" id="CHEBI:83900"/>
    </ligand>
</feature>
<dbReference type="RefSeq" id="WP_341727115.1">
    <property type="nucleotide sequence ID" value="NZ_JBBWWT010000010.1"/>
</dbReference>
<dbReference type="NCBIfam" id="NF001124">
    <property type="entry name" value="PRK00139.1-2"/>
    <property type="match status" value="1"/>
</dbReference>
<keyword evidence="6 7" id="KW-0961">Cell wall biogenesis/degradation</keyword>
<keyword evidence="7" id="KW-0067">ATP-binding</keyword>
<evidence type="ECO:0000313" key="13">
    <source>
        <dbReference type="Proteomes" id="UP001459204"/>
    </source>
</evidence>
<dbReference type="NCBIfam" id="NF001126">
    <property type="entry name" value="PRK00139.1-4"/>
    <property type="match status" value="1"/>
</dbReference>
<evidence type="ECO:0000256" key="7">
    <source>
        <dbReference type="HAMAP-Rule" id="MF_00208"/>
    </source>
</evidence>
<keyword evidence="13" id="KW-1185">Reference proteome</keyword>
<feature type="short sequence motif" description="Meso-diaminopimelate recognition motif" evidence="7">
    <location>
        <begin position="408"/>
        <end position="411"/>
    </location>
</feature>
<keyword evidence="7 12" id="KW-0436">Ligase</keyword>
<dbReference type="Proteomes" id="UP001459204">
    <property type="component" value="Unassembled WGS sequence"/>
</dbReference>
<reference evidence="12 13" key="1">
    <citation type="submission" date="2024-04" db="EMBL/GenBank/DDBJ databases">
        <title>Draft genome sequence of Pseudoxanthomonas putridarboris WD12.</title>
        <authorList>
            <person name="Oh J."/>
        </authorList>
    </citation>
    <scope>NUCLEOTIDE SEQUENCE [LARGE SCALE GENOMIC DNA]</scope>
    <source>
        <strain evidence="12 13">WD12</strain>
    </source>
</reference>
<dbReference type="HAMAP" id="MF_00208">
    <property type="entry name" value="MurE"/>
    <property type="match status" value="1"/>
</dbReference>
<keyword evidence="2 7" id="KW-0132">Cell division</keyword>
<feature type="binding site" evidence="7">
    <location>
        <position position="29"/>
    </location>
    <ligand>
        <name>UDP-N-acetyl-alpha-D-muramoyl-L-alanyl-D-glutamate</name>
        <dbReference type="ChEBI" id="CHEBI:83900"/>
    </ligand>
</feature>
<dbReference type="EMBL" id="JBBWWT010000010">
    <property type="protein sequence ID" value="MEL1265946.1"/>
    <property type="molecule type" value="Genomic_DNA"/>
</dbReference>
<feature type="binding site" evidence="7">
    <location>
        <begin position="111"/>
        <end position="117"/>
    </location>
    <ligand>
        <name>ATP</name>
        <dbReference type="ChEBI" id="CHEBI:30616"/>
    </ligand>
</feature>
<dbReference type="InterPro" id="IPR035911">
    <property type="entry name" value="MurE/MurF_N"/>
</dbReference>
<dbReference type="Pfam" id="PF08245">
    <property type="entry name" value="Mur_ligase_M"/>
    <property type="match status" value="1"/>
</dbReference>
<keyword evidence="5 7" id="KW-0131">Cell cycle</keyword>
<dbReference type="PANTHER" id="PTHR23135">
    <property type="entry name" value="MUR LIGASE FAMILY MEMBER"/>
    <property type="match status" value="1"/>
</dbReference>
<feature type="binding site" evidence="7">
    <location>
        <position position="180"/>
    </location>
    <ligand>
        <name>UDP-N-acetyl-alpha-D-muramoyl-L-alanyl-D-glutamate</name>
        <dbReference type="ChEBI" id="CHEBI:83900"/>
    </ligand>
</feature>
<dbReference type="InterPro" id="IPR005761">
    <property type="entry name" value="UDP-N-AcMur-Glu-dNH2Pim_ligase"/>
</dbReference>
<dbReference type="InterPro" id="IPR000713">
    <property type="entry name" value="Mur_ligase_N"/>
</dbReference>
<evidence type="ECO:0000256" key="8">
    <source>
        <dbReference type="RuleBase" id="RU004135"/>
    </source>
</evidence>
<evidence type="ECO:0000256" key="3">
    <source>
        <dbReference type="ARBA" id="ARBA00022960"/>
    </source>
</evidence>
<dbReference type="Gene3D" id="3.90.190.20">
    <property type="entry name" value="Mur ligase, C-terminal domain"/>
    <property type="match status" value="1"/>
</dbReference>
<feature type="domain" description="Mur ligase central" evidence="11">
    <location>
        <begin position="109"/>
        <end position="311"/>
    </location>
</feature>
<keyword evidence="7" id="KW-0460">Magnesium</keyword>
<dbReference type="SUPFAM" id="SSF63418">
    <property type="entry name" value="MurE/MurF N-terminal domain"/>
    <property type="match status" value="1"/>
</dbReference>
<comment type="function">
    <text evidence="7">Catalyzes the addition of meso-diaminopimelic acid to the nucleotide precursor UDP-N-acetylmuramoyl-L-alanyl-D-glutamate (UMAG) in the biosynthesis of bacterial cell-wall peptidoglycan.</text>
</comment>
<dbReference type="Pfam" id="PF01225">
    <property type="entry name" value="Mur_ligase"/>
    <property type="match status" value="1"/>
</dbReference>
<feature type="binding site" evidence="7">
    <location>
        <position position="463"/>
    </location>
    <ligand>
        <name>meso-2,6-diaminopimelate</name>
        <dbReference type="ChEBI" id="CHEBI:57791"/>
    </ligand>
</feature>
<name>A0ABU9J3Z2_9GAMM</name>
<dbReference type="PANTHER" id="PTHR23135:SF4">
    <property type="entry name" value="UDP-N-ACETYLMURAMOYL-L-ALANYL-D-GLUTAMATE--2,6-DIAMINOPIMELATE LIGASE MURE HOMOLOG, CHLOROPLASTIC"/>
    <property type="match status" value="1"/>
</dbReference>
<dbReference type="Gene3D" id="3.40.1390.10">
    <property type="entry name" value="MurE/MurF, N-terminal domain"/>
    <property type="match status" value="1"/>
</dbReference>
<dbReference type="Gene3D" id="3.40.1190.10">
    <property type="entry name" value="Mur-like, catalytic domain"/>
    <property type="match status" value="1"/>
</dbReference>
<comment type="cofactor">
    <cofactor evidence="7">
        <name>Mg(2+)</name>
        <dbReference type="ChEBI" id="CHEBI:18420"/>
    </cofactor>
</comment>
<keyword evidence="3 7" id="KW-0133">Cell shape</keyword>
<comment type="subcellular location">
    <subcellularLocation>
        <location evidence="7 8">Cytoplasm</location>
    </subcellularLocation>
</comment>
<keyword evidence="7" id="KW-0547">Nucleotide-binding</keyword>
<comment type="catalytic activity">
    <reaction evidence="7">
        <text>UDP-N-acetyl-alpha-D-muramoyl-L-alanyl-D-glutamate + meso-2,6-diaminopimelate + ATP = UDP-N-acetyl-alpha-D-muramoyl-L-alanyl-gamma-D-glutamyl-meso-2,6-diaminopimelate + ADP + phosphate + H(+)</text>
        <dbReference type="Rhea" id="RHEA:23676"/>
        <dbReference type="ChEBI" id="CHEBI:15378"/>
        <dbReference type="ChEBI" id="CHEBI:30616"/>
        <dbReference type="ChEBI" id="CHEBI:43474"/>
        <dbReference type="ChEBI" id="CHEBI:57791"/>
        <dbReference type="ChEBI" id="CHEBI:83900"/>
        <dbReference type="ChEBI" id="CHEBI:83905"/>
        <dbReference type="ChEBI" id="CHEBI:456216"/>
        <dbReference type="EC" id="6.3.2.13"/>
    </reaction>
</comment>
<feature type="binding site" evidence="7">
    <location>
        <position position="188"/>
    </location>
    <ligand>
        <name>UDP-N-acetyl-alpha-D-muramoyl-L-alanyl-D-glutamate</name>
        <dbReference type="ChEBI" id="CHEBI:83900"/>
    </ligand>
</feature>
<dbReference type="EC" id="6.3.2.13" evidence="7"/>
<comment type="PTM">
    <text evidence="7">Carboxylation is probably crucial for Mg(2+) binding and, consequently, for the gamma-phosphate positioning of ATP.</text>
</comment>
<sequence length="489" mass="51859">MRRMMALAELLPDVDVPRDIVVRGLTLDSRTVQPGDAFVAIAGFGAHGLNFAAQAKEKGASAILFEPPVPAGLEAPKGAIAVPGLRARMGSLADRFHATPSQDMKMVGVTGTNGKTSTVQLLAQAWHLRGVRCATVGTLGAGMYGEVVPTGFTTPLVLQMHALLAQFRDAGAKAVAMEVSSHALDQGRVDAVHFDVGVFTNLTRDHLDYHGDMARYGAAKALLFARPDLKSAVVNLDDDYGRGMFDKLPHGLQRVGLSSRGQAGAGVSAEQLRLDGSGINFDLVIGGESNPVQSRLLGRFNVDNLLAVAGTLYALGDAPAEVARTLSRLMPIHGRMNRLGGDGRAPLVVIDYAHTPDALEQALASLRDHAHGRLVCVFGCGGERDTGKRPQMAAIAERLADAVVVTDDNPRNEDGDRIVADILAGFARPGDVTVLRDRGRAIAHAIAQAGHDDIVLVAGKGHEPYQEIQGVRHPFDDTAVARRALEERP</sequence>
<dbReference type="InterPro" id="IPR004101">
    <property type="entry name" value="Mur_ligase_C"/>
</dbReference>
<feature type="binding site" evidence="7">
    <location>
        <position position="27"/>
    </location>
    <ligand>
        <name>UDP-N-acetyl-alpha-D-muramoyl-L-alanyl-D-glutamate</name>
        <dbReference type="ChEBI" id="CHEBI:83900"/>
    </ligand>
</feature>
<dbReference type="SUPFAM" id="SSF53623">
    <property type="entry name" value="MurD-like peptide ligases, catalytic domain"/>
    <property type="match status" value="1"/>
</dbReference>
<evidence type="ECO:0000256" key="6">
    <source>
        <dbReference type="ARBA" id="ARBA00023316"/>
    </source>
</evidence>
<feature type="binding site" evidence="7">
    <location>
        <position position="384"/>
    </location>
    <ligand>
        <name>meso-2,6-diaminopimelate</name>
        <dbReference type="ChEBI" id="CHEBI:57791"/>
    </ligand>
</feature>
<evidence type="ECO:0000256" key="1">
    <source>
        <dbReference type="ARBA" id="ARBA00005898"/>
    </source>
</evidence>
<dbReference type="NCBIfam" id="TIGR01085">
    <property type="entry name" value="murE"/>
    <property type="match status" value="1"/>
</dbReference>
<accession>A0ABU9J3Z2</accession>
<dbReference type="InterPro" id="IPR013221">
    <property type="entry name" value="Mur_ligase_cen"/>
</dbReference>
<comment type="caution">
    <text evidence="12">The sequence shown here is derived from an EMBL/GenBank/DDBJ whole genome shotgun (WGS) entry which is preliminary data.</text>
</comment>
<feature type="binding site" evidence="7">
    <location>
        <begin position="153"/>
        <end position="154"/>
    </location>
    <ligand>
        <name>UDP-N-acetyl-alpha-D-muramoyl-L-alanyl-D-glutamate</name>
        <dbReference type="ChEBI" id="CHEBI:83900"/>
    </ligand>
</feature>
<feature type="binding site" evidence="7">
    <location>
        <begin position="408"/>
        <end position="411"/>
    </location>
    <ligand>
        <name>meso-2,6-diaminopimelate</name>
        <dbReference type="ChEBI" id="CHEBI:57791"/>
    </ligand>
</feature>
<protein>
    <recommendedName>
        <fullName evidence="7">UDP-N-acetylmuramoyl-L-alanyl-D-glutamate--2,6-diaminopimelate ligase</fullName>
        <ecNumber evidence="7">6.3.2.13</ecNumber>
    </recommendedName>
    <alternativeName>
        <fullName evidence="7">Meso-A2pm-adding enzyme</fullName>
    </alternativeName>
    <alternativeName>
        <fullName evidence="7">Meso-diaminopimelate-adding enzyme</fullName>
    </alternativeName>
    <alternativeName>
        <fullName evidence="7">UDP-MurNAc-L-Ala-D-Glu:meso-diaminopimelate ligase</fullName>
    </alternativeName>
    <alternativeName>
        <fullName evidence="7">UDP-MurNAc-tripeptide synthetase</fullName>
    </alternativeName>
    <alternativeName>
        <fullName evidence="7">UDP-N-acetylmuramyl-tripeptide synthetase</fullName>
    </alternativeName>
</protein>
<evidence type="ECO:0000313" key="12">
    <source>
        <dbReference type="EMBL" id="MEL1265946.1"/>
    </source>
</evidence>